<gene>
    <name evidence="13" type="ORF">M0811_08324</name>
</gene>
<comment type="caution">
    <text evidence="13">The sequence shown here is derived from an EMBL/GenBank/DDBJ whole genome shotgun (WGS) entry which is preliminary data.</text>
</comment>
<feature type="compositionally biased region" description="Basic and acidic residues" evidence="10">
    <location>
        <begin position="20"/>
        <end position="37"/>
    </location>
</feature>
<dbReference type="Gene3D" id="3.90.70.10">
    <property type="entry name" value="Cysteine proteinases"/>
    <property type="match status" value="1"/>
</dbReference>
<keyword evidence="3" id="KW-0479">Metal-binding</keyword>
<dbReference type="AlphaFoldDB" id="A0A9Q0LMC3"/>
<accession>A0A9Q0LMC3</accession>
<dbReference type="PROSITE" id="PS50235">
    <property type="entry name" value="USP_3"/>
    <property type="match status" value="1"/>
</dbReference>
<dbReference type="OrthoDB" id="10263353at2759"/>
<evidence type="ECO:0000313" key="13">
    <source>
        <dbReference type="EMBL" id="KAJ5073760.1"/>
    </source>
</evidence>
<dbReference type="GO" id="GO:0000245">
    <property type="term" value="P:spliceosomal complex assembly"/>
    <property type="evidence" value="ECO:0007669"/>
    <property type="project" value="InterPro"/>
</dbReference>
<feature type="region of interest" description="Disordered" evidence="10">
    <location>
        <begin position="1"/>
        <end position="37"/>
    </location>
</feature>
<evidence type="ECO:0000256" key="2">
    <source>
        <dbReference type="ARBA" id="ARBA00022664"/>
    </source>
</evidence>
<dbReference type="EMBL" id="JAPDFW010000072">
    <property type="protein sequence ID" value="KAJ5073760.1"/>
    <property type="molecule type" value="Genomic_DNA"/>
</dbReference>
<dbReference type="GO" id="GO:0004843">
    <property type="term" value="F:cysteine-type deubiquitinase activity"/>
    <property type="evidence" value="ECO:0007669"/>
    <property type="project" value="InterPro"/>
</dbReference>
<feature type="region of interest" description="Disordered" evidence="10">
    <location>
        <begin position="454"/>
        <end position="484"/>
    </location>
</feature>
<dbReference type="PANTHER" id="PTHR21646:SF16">
    <property type="entry name" value="U4_U6.U5 TRI-SNRNP-ASSOCIATED PROTEIN 2"/>
    <property type="match status" value="1"/>
</dbReference>
<evidence type="ECO:0000256" key="1">
    <source>
        <dbReference type="ARBA" id="ARBA00004123"/>
    </source>
</evidence>
<proteinExistence type="predicted"/>
<organism evidence="13 14">
    <name type="scientific">Anaeramoeba ignava</name>
    <name type="common">Anaerobic marine amoeba</name>
    <dbReference type="NCBI Taxonomy" id="1746090"/>
    <lineage>
        <taxon>Eukaryota</taxon>
        <taxon>Metamonada</taxon>
        <taxon>Anaeramoebidae</taxon>
        <taxon>Anaeramoeba</taxon>
    </lineage>
</organism>
<dbReference type="Pfam" id="PF02148">
    <property type="entry name" value="zf-UBP"/>
    <property type="match status" value="1"/>
</dbReference>
<evidence type="ECO:0000256" key="4">
    <source>
        <dbReference type="ARBA" id="ARBA00022728"/>
    </source>
</evidence>
<feature type="compositionally biased region" description="Basic and acidic residues" evidence="10">
    <location>
        <begin position="454"/>
        <end position="469"/>
    </location>
</feature>
<dbReference type="OMA" id="QLRRFKC"/>
<dbReference type="SMART" id="SM00290">
    <property type="entry name" value="ZnF_UBP"/>
    <property type="match status" value="1"/>
</dbReference>
<dbReference type="Gene3D" id="3.30.40.10">
    <property type="entry name" value="Zinc/RING finger domain, C3HC4 (zinc finger)"/>
    <property type="match status" value="1"/>
</dbReference>
<dbReference type="InterPro" id="IPR050185">
    <property type="entry name" value="Ub_carboxyl-term_hydrolase"/>
</dbReference>
<dbReference type="GO" id="GO:0005681">
    <property type="term" value="C:spliceosomal complex"/>
    <property type="evidence" value="ECO:0007669"/>
    <property type="project" value="UniProtKB-KW"/>
</dbReference>
<evidence type="ECO:0000256" key="8">
    <source>
        <dbReference type="ARBA" id="ARBA00023242"/>
    </source>
</evidence>
<evidence type="ECO:0000256" key="7">
    <source>
        <dbReference type="ARBA" id="ARBA00023187"/>
    </source>
</evidence>
<dbReference type="PROSITE" id="PS50271">
    <property type="entry name" value="ZF_UBP"/>
    <property type="match status" value="1"/>
</dbReference>
<feature type="compositionally biased region" description="Acidic residues" evidence="10">
    <location>
        <begin position="470"/>
        <end position="483"/>
    </location>
</feature>
<evidence type="ECO:0000256" key="10">
    <source>
        <dbReference type="SAM" id="MobiDB-lite"/>
    </source>
</evidence>
<evidence type="ECO:0000256" key="6">
    <source>
        <dbReference type="ARBA" id="ARBA00022833"/>
    </source>
</evidence>
<evidence type="ECO:0008006" key="15">
    <source>
        <dbReference type="Google" id="ProtNLM"/>
    </source>
</evidence>
<dbReference type="GO" id="GO:0016579">
    <property type="term" value="P:protein deubiquitination"/>
    <property type="evidence" value="ECO:0007669"/>
    <property type="project" value="InterPro"/>
</dbReference>
<keyword evidence="7" id="KW-0508">mRNA splicing</keyword>
<keyword evidence="8" id="KW-0539">Nucleus</keyword>
<keyword evidence="5 9" id="KW-0863">Zinc-finger</keyword>
<evidence type="ECO:0000259" key="12">
    <source>
        <dbReference type="PROSITE" id="PS50271"/>
    </source>
</evidence>
<evidence type="ECO:0000313" key="14">
    <source>
        <dbReference type="Proteomes" id="UP001149090"/>
    </source>
</evidence>
<dbReference type="InterPro" id="IPR028889">
    <property type="entry name" value="USP"/>
</dbReference>
<dbReference type="Proteomes" id="UP001149090">
    <property type="component" value="Unassembled WGS sequence"/>
</dbReference>
<dbReference type="InterPro" id="IPR038765">
    <property type="entry name" value="Papain-like_cys_pep_sf"/>
</dbReference>
<reference evidence="13" key="1">
    <citation type="submission" date="2022-10" db="EMBL/GenBank/DDBJ databases">
        <title>Novel sulphate-reducing endosymbionts in the free-living metamonad Anaeramoeba.</title>
        <authorList>
            <person name="Jerlstrom-Hultqvist J."/>
            <person name="Cepicka I."/>
            <person name="Gallot-Lavallee L."/>
            <person name="Salas-Leiva D."/>
            <person name="Curtis B.A."/>
            <person name="Zahonova K."/>
            <person name="Pipaliya S."/>
            <person name="Dacks J."/>
            <person name="Roger A.J."/>
        </authorList>
    </citation>
    <scope>NUCLEOTIDE SEQUENCE</scope>
    <source>
        <strain evidence="13">BMAN</strain>
    </source>
</reference>
<protein>
    <recommendedName>
        <fullName evidence="15">U4/U6.U5 tri-snRNP-associated protein 2</fullName>
    </recommendedName>
</protein>
<keyword evidence="14" id="KW-1185">Reference proteome</keyword>
<feature type="domain" description="UBP-type" evidence="12">
    <location>
        <begin position="97"/>
        <end position="194"/>
    </location>
</feature>
<keyword evidence="6" id="KW-0862">Zinc</keyword>
<dbReference type="PANTHER" id="PTHR21646">
    <property type="entry name" value="UBIQUITIN CARBOXYL-TERMINAL HYDROLASE"/>
    <property type="match status" value="1"/>
</dbReference>
<dbReference type="SUPFAM" id="SSF57850">
    <property type="entry name" value="RING/U-box"/>
    <property type="match status" value="1"/>
</dbReference>
<dbReference type="SUPFAM" id="SSF54001">
    <property type="entry name" value="Cysteine proteinases"/>
    <property type="match status" value="1"/>
</dbReference>
<evidence type="ECO:0000259" key="11">
    <source>
        <dbReference type="PROSITE" id="PS50235"/>
    </source>
</evidence>
<evidence type="ECO:0000256" key="3">
    <source>
        <dbReference type="ARBA" id="ARBA00022723"/>
    </source>
</evidence>
<comment type="subcellular location">
    <subcellularLocation>
        <location evidence="1">Nucleus</location>
    </subcellularLocation>
</comment>
<feature type="domain" description="USP" evidence="11">
    <location>
        <begin position="219"/>
        <end position="550"/>
    </location>
</feature>
<dbReference type="CDD" id="cd02669">
    <property type="entry name" value="Peptidase_C19M"/>
    <property type="match status" value="1"/>
</dbReference>
<name>A0A9Q0LMC3_ANAIG</name>
<dbReference type="Pfam" id="PF00443">
    <property type="entry name" value="UCH"/>
    <property type="match status" value="1"/>
</dbReference>
<dbReference type="InterPro" id="IPR001607">
    <property type="entry name" value="Znf_UBP"/>
</dbReference>
<dbReference type="InterPro" id="IPR013083">
    <property type="entry name" value="Znf_RING/FYVE/PHD"/>
</dbReference>
<feature type="compositionally biased region" description="Basic and acidic residues" evidence="10">
    <location>
        <begin position="1"/>
        <end position="12"/>
    </location>
</feature>
<evidence type="ECO:0000256" key="9">
    <source>
        <dbReference type="PROSITE-ProRule" id="PRU00502"/>
    </source>
</evidence>
<sequence>MEKYEKEKNDYKHKSHKRKTQNEKKTQKIEKEKDYYQKKRTKTKNKINYYDYQPLKAIPEIDNPSTEEKNGWLANLYENNQFQQQKIIKMNQEYYSQHCPYLDTIDRSRLDFDFEKVCSVTLSSVNVYGCLVCGKYLQGRGAGSCAFLHSLELEHHVFINLKTGKVYCLPDDYEVDDPSLNDIKYFLKPIYNQEQITKLDQSAILKRAFDGTSYIPGFVGLNNIKRTDWLNVSIQALVHVNLIRDFFISIENTEKSSLLVETFGELTRKIWNSQNFRGHVSPHELLQVIRTASAKKFEMGPNYDPFDFLTWFLNSLNFDILKKNRTKSTVITEAFQGKLKINTQKYSSAKQNETDPQNSPVVSNTPFFFLSLDLPPLPLFPDNSKKNIIPQVPIYNLLKKYDGISFHDLPVRREKRQYVITKLPRFLLVHIRRFSKNFWFEEKNNTIVNFPERKRERKEKEKEKEKNDSDSDSDSDDDSDDENSSISFSRYHLIANICHDGPSPKEGKLKIHLLNKNLGKWFEFDDLDVKEVIPQMVAVSEAYIQIYQLDDPKI</sequence>
<evidence type="ECO:0000256" key="5">
    <source>
        <dbReference type="ARBA" id="ARBA00022771"/>
    </source>
</evidence>
<keyword evidence="4" id="KW-0747">Spliceosome</keyword>
<dbReference type="GO" id="GO:0008270">
    <property type="term" value="F:zinc ion binding"/>
    <property type="evidence" value="ECO:0007669"/>
    <property type="project" value="UniProtKB-KW"/>
</dbReference>
<dbReference type="InterPro" id="IPR033809">
    <property type="entry name" value="USP39"/>
</dbReference>
<dbReference type="InterPro" id="IPR001394">
    <property type="entry name" value="Peptidase_C19_UCH"/>
</dbReference>
<keyword evidence="2" id="KW-0507">mRNA processing</keyword>